<accession>A0A0J8RVF3</accession>
<proteinExistence type="predicted"/>
<feature type="transmembrane region" description="Helical" evidence="1">
    <location>
        <begin position="65"/>
        <end position="83"/>
    </location>
</feature>
<sequence>MEHHRTDHHRFSWTVGGYDWLKLVDDIVNPTRCTEYRSSVFLEPTSIPKAPAMQRRPRNASRGRPILLMAGVFGTWTRGLMLLEHMKEAPPWPPSVMISAHWLSVSVPATKSILTNPLKPRWHSRPGCIANVLDFLLQIMIFFFCWSFYQSTPRTAPLEIKTRSY</sequence>
<keyword evidence="1" id="KW-0472">Membrane</keyword>
<protein>
    <submittedName>
        <fullName evidence="2">Uncharacterized protein</fullName>
    </submittedName>
</protein>
<keyword evidence="1" id="KW-1133">Transmembrane helix</keyword>
<feature type="transmembrane region" description="Helical" evidence="1">
    <location>
        <begin position="126"/>
        <end position="149"/>
    </location>
</feature>
<dbReference type="AlphaFoldDB" id="A0A0J8RVF3"/>
<dbReference type="Proteomes" id="UP000054563">
    <property type="component" value="Unassembled WGS sequence"/>
</dbReference>
<dbReference type="VEuPathDB" id="FungiDB:CIHG_06346"/>
<name>A0A0J8RVF3_COCIT</name>
<gene>
    <name evidence="2" type="ORF">CIHG_06346</name>
</gene>
<dbReference type="EMBL" id="DS017005">
    <property type="protein sequence ID" value="KMU88546.1"/>
    <property type="molecule type" value="Genomic_DNA"/>
</dbReference>
<organism evidence="2 3">
    <name type="scientific">Coccidioides immitis H538.4</name>
    <dbReference type="NCBI Taxonomy" id="396776"/>
    <lineage>
        <taxon>Eukaryota</taxon>
        <taxon>Fungi</taxon>
        <taxon>Dikarya</taxon>
        <taxon>Ascomycota</taxon>
        <taxon>Pezizomycotina</taxon>
        <taxon>Eurotiomycetes</taxon>
        <taxon>Eurotiomycetidae</taxon>
        <taxon>Onygenales</taxon>
        <taxon>Onygenaceae</taxon>
        <taxon>Coccidioides</taxon>
    </lineage>
</organism>
<reference evidence="3" key="1">
    <citation type="journal article" date="2010" name="Genome Res.">
        <title>Population genomic sequencing of Coccidioides fungi reveals recent hybridization and transposon control.</title>
        <authorList>
            <person name="Neafsey D.E."/>
            <person name="Barker B.M."/>
            <person name="Sharpton T.J."/>
            <person name="Stajich J.E."/>
            <person name="Park D.J."/>
            <person name="Whiston E."/>
            <person name="Hung C.-Y."/>
            <person name="McMahan C."/>
            <person name="White J."/>
            <person name="Sykes S."/>
            <person name="Heiman D."/>
            <person name="Young S."/>
            <person name="Zeng Q."/>
            <person name="Abouelleil A."/>
            <person name="Aftuck L."/>
            <person name="Bessette D."/>
            <person name="Brown A."/>
            <person name="FitzGerald M."/>
            <person name="Lui A."/>
            <person name="Macdonald J.P."/>
            <person name="Priest M."/>
            <person name="Orbach M.J."/>
            <person name="Galgiani J.N."/>
            <person name="Kirkland T.N."/>
            <person name="Cole G.T."/>
            <person name="Birren B.W."/>
            <person name="Henn M.R."/>
            <person name="Taylor J.W."/>
            <person name="Rounsley S.D."/>
        </authorList>
    </citation>
    <scope>NUCLEOTIDE SEQUENCE [LARGE SCALE GENOMIC DNA]</scope>
    <source>
        <strain evidence="3">H538.4</strain>
    </source>
</reference>
<evidence type="ECO:0000313" key="2">
    <source>
        <dbReference type="EMBL" id="KMU88546.1"/>
    </source>
</evidence>
<evidence type="ECO:0000256" key="1">
    <source>
        <dbReference type="SAM" id="Phobius"/>
    </source>
</evidence>
<evidence type="ECO:0000313" key="3">
    <source>
        <dbReference type="Proteomes" id="UP000054563"/>
    </source>
</evidence>
<keyword evidence="1" id="KW-0812">Transmembrane</keyword>